<feature type="non-terminal residue" evidence="1">
    <location>
        <position position="1"/>
    </location>
</feature>
<gene>
    <name evidence="1" type="ORF">B0E34_01145</name>
</gene>
<name>A0A202CF91_9FLAO</name>
<evidence type="ECO:0000313" key="2">
    <source>
        <dbReference type="Proteomes" id="UP000196355"/>
    </source>
</evidence>
<protein>
    <recommendedName>
        <fullName evidence="3">HNH endonuclease</fullName>
    </recommendedName>
</protein>
<dbReference type="AlphaFoldDB" id="A0A202CF91"/>
<dbReference type="Pfam" id="PF12639">
    <property type="entry name" value="Colicin-DNase"/>
    <property type="match status" value="1"/>
</dbReference>
<dbReference type="EMBL" id="MVAG01000045">
    <property type="protein sequence ID" value="OVE62360.1"/>
    <property type="molecule type" value="Genomic_DNA"/>
</dbReference>
<evidence type="ECO:0000313" key="1">
    <source>
        <dbReference type="EMBL" id="OVE62360.1"/>
    </source>
</evidence>
<keyword evidence="2" id="KW-1185">Reference proteome</keyword>
<dbReference type="Proteomes" id="UP000196355">
    <property type="component" value="Unassembled WGS sequence"/>
</dbReference>
<organism evidence="1 2">
    <name type="scientific">Chryseobacterium mucoviscidosis</name>
    <dbReference type="NCBI Taxonomy" id="1945581"/>
    <lineage>
        <taxon>Bacteria</taxon>
        <taxon>Pseudomonadati</taxon>
        <taxon>Bacteroidota</taxon>
        <taxon>Flavobacteriia</taxon>
        <taxon>Flavobacteriales</taxon>
        <taxon>Weeksellaceae</taxon>
        <taxon>Chryseobacterium group</taxon>
        <taxon>Chryseobacterium</taxon>
    </lineage>
</organism>
<reference evidence="2" key="1">
    <citation type="submission" date="2017-02" db="EMBL/GenBank/DDBJ databases">
        <authorList>
            <person name="Tetz G."/>
            <person name="Tetz V."/>
        </authorList>
    </citation>
    <scope>NUCLEOTIDE SEQUENCE [LARGE SCALE GENOMIC DNA]</scope>
    <source>
        <strain evidence="2">VT16-26</strain>
    </source>
</reference>
<sequence length="71" mass="8062">SSRTSNFSKADKLLAEQWSTPEKQWTKAEVAIWRTKNKYTWHELNDGKTIQLVPSSVNSKFGHLGGVSEVK</sequence>
<evidence type="ECO:0008006" key="3">
    <source>
        <dbReference type="Google" id="ProtNLM"/>
    </source>
</evidence>
<accession>A0A202CF91</accession>
<proteinExistence type="predicted"/>
<comment type="caution">
    <text evidence="1">The sequence shown here is derived from an EMBL/GenBank/DDBJ whole genome shotgun (WGS) entry which is preliminary data.</text>
</comment>